<evidence type="ECO:0000256" key="4">
    <source>
        <dbReference type="ARBA" id="ARBA00022750"/>
    </source>
</evidence>
<comment type="similarity">
    <text evidence="1">Belongs to the peptidase A1 family.</text>
</comment>
<dbReference type="Proteomes" id="UP000481153">
    <property type="component" value="Unassembled WGS sequence"/>
</dbReference>
<feature type="domain" description="Peptidase A1" evidence="9">
    <location>
        <begin position="53"/>
        <end position="393"/>
    </location>
</feature>
<dbReference type="GO" id="GO:0006508">
    <property type="term" value="P:proteolysis"/>
    <property type="evidence" value="ECO:0007669"/>
    <property type="project" value="UniProtKB-KW"/>
</dbReference>
<dbReference type="SUPFAM" id="SSF50630">
    <property type="entry name" value="Acid proteases"/>
    <property type="match status" value="1"/>
</dbReference>
<keyword evidence="5" id="KW-0378">Hydrolase</keyword>
<reference evidence="10 11" key="1">
    <citation type="submission" date="2019-07" db="EMBL/GenBank/DDBJ databases">
        <title>Genomics analysis of Aphanomyces spp. identifies a new class of oomycete effector associated with host adaptation.</title>
        <authorList>
            <person name="Gaulin E."/>
        </authorList>
    </citation>
    <scope>NUCLEOTIDE SEQUENCE [LARGE SCALE GENOMIC DNA]</scope>
    <source>
        <strain evidence="10 11">ATCC 201684</strain>
    </source>
</reference>
<keyword evidence="2" id="KW-0645">Protease</keyword>
<feature type="chain" id="PRO_5026063830" description="Peptidase A1 domain-containing protein" evidence="8">
    <location>
        <begin position="18"/>
        <end position="456"/>
    </location>
</feature>
<evidence type="ECO:0000256" key="1">
    <source>
        <dbReference type="ARBA" id="ARBA00007447"/>
    </source>
</evidence>
<dbReference type="Gene3D" id="2.40.70.10">
    <property type="entry name" value="Acid Proteases"/>
    <property type="match status" value="2"/>
</dbReference>
<dbReference type="EMBL" id="VJMJ01000093">
    <property type="protein sequence ID" value="KAF0735710.1"/>
    <property type="molecule type" value="Genomic_DNA"/>
</dbReference>
<dbReference type="PROSITE" id="PS51767">
    <property type="entry name" value="PEPTIDASE_A1"/>
    <property type="match status" value="1"/>
</dbReference>
<comment type="caution">
    <text evidence="10">The sequence shown here is derived from an EMBL/GenBank/DDBJ whole genome shotgun (WGS) entry which is preliminary data.</text>
</comment>
<dbReference type="GO" id="GO:0004190">
    <property type="term" value="F:aspartic-type endopeptidase activity"/>
    <property type="evidence" value="ECO:0007669"/>
    <property type="project" value="UniProtKB-KW"/>
</dbReference>
<evidence type="ECO:0000256" key="6">
    <source>
        <dbReference type="ARBA" id="ARBA00023145"/>
    </source>
</evidence>
<evidence type="ECO:0000313" key="10">
    <source>
        <dbReference type="EMBL" id="KAF0735710.1"/>
    </source>
</evidence>
<dbReference type="Pfam" id="PF00026">
    <property type="entry name" value="Asp"/>
    <property type="match status" value="1"/>
</dbReference>
<proteinExistence type="inferred from homology"/>
<protein>
    <recommendedName>
        <fullName evidence="9">Peptidase A1 domain-containing protein</fullName>
    </recommendedName>
</protein>
<evidence type="ECO:0000256" key="3">
    <source>
        <dbReference type="ARBA" id="ARBA00022729"/>
    </source>
</evidence>
<dbReference type="PRINTS" id="PR00792">
    <property type="entry name" value="PEPSIN"/>
</dbReference>
<dbReference type="InterPro" id="IPR001461">
    <property type="entry name" value="Aspartic_peptidase_A1"/>
</dbReference>
<keyword evidence="6" id="KW-0865">Zymogen</keyword>
<evidence type="ECO:0000313" key="11">
    <source>
        <dbReference type="Proteomes" id="UP000481153"/>
    </source>
</evidence>
<gene>
    <name evidence="10" type="ORF">Ae201684_007722</name>
</gene>
<dbReference type="PANTHER" id="PTHR47965">
    <property type="entry name" value="ASPARTYL PROTEASE-RELATED"/>
    <property type="match status" value="1"/>
</dbReference>
<evidence type="ECO:0000256" key="7">
    <source>
        <dbReference type="PIRSR" id="PIRSR601461-1"/>
    </source>
</evidence>
<name>A0A6G0X6X7_9STRA</name>
<dbReference type="CDD" id="cd05471">
    <property type="entry name" value="pepsin_like"/>
    <property type="match status" value="1"/>
</dbReference>
<feature type="active site" evidence="7">
    <location>
        <position position="281"/>
    </location>
</feature>
<feature type="active site" evidence="7">
    <location>
        <position position="71"/>
    </location>
</feature>
<dbReference type="AlphaFoldDB" id="A0A6G0X6X7"/>
<accession>A0A6G0X6X7</accession>
<keyword evidence="3 8" id="KW-0732">Signal</keyword>
<sequence length="456" mass="48540">MPVTAFLWAFFIASATADQIVRLLLARSYAQRRLEDGGAQYNEQSIGAYWNTHFAELYLGIPPQRATVIIDTASAFTAVACSSCANCNLNGDRPAYNPAKSTTVRNVSCLGSFPCTSCPSKTQCTIHQEYADGSAMDAFVLQEQSYIGALNGGSLSSIVQANAVPLPVGCQTSVGGQFKTQNESGILGMQQNAPTILAAMVSASRVARNVFSLCFDATGGTFVLGGQDFSLHDGPTLYTPLAKNEAKYWIDLVDIFVGNASLGIASTSYVGYGGGRTFLLDSGSTISRLPGVVYDEFVNRLYRAGLPTASTVLSIEQIQALPRLKLVLRGVTTNSTSATIDMGPEQYVLIDPSTGRFILGFSRGLDLGGVLGANFMLHYDVLFDLEKQQIGFAKANCSRTQATESVLIKGATAPPTTFTNVTTPTTISNPAMKARLDPFLALAVVAFMLAPLEQIS</sequence>
<evidence type="ECO:0000259" key="9">
    <source>
        <dbReference type="PROSITE" id="PS51767"/>
    </source>
</evidence>
<organism evidence="10 11">
    <name type="scientific">Aphanomyces euteiches</name>
    <dbReference type="NCBI Taxonomy" id="100861"/>
    <lineage>
        <taxon>Eukaryota</taxon>
        <taxon>Sar</taxon>
        <taxon>Stramenopiles</taxon>
        <taxon>Oomycota</taxon>
        <taxon>Saprolegniomycetes</taxon>
        <taxon>Saprolegniales</taxon>
        <taxon>Verrucalvaceae</taxon>
        <taxon>Aphanomyces</taxon>
    </lineage>
</organism>
<evidence type="ECO:0000256" key="8">
    <source>
        <dbReference type="SAM" id="SignalP"/>
    </source>
</evidence>
<dbReference type="InterPro" id="IPR021109">
    <property type="entry name" value="Peptidase_aspartic_dom_sf"/>
</dbReference>
<keyword evidence="4" id="KW-0064">Aspartyl protease</keyword>
<feature type="signal peptide" evidence="8">
    <location>
        <begin position="1"/>
        <end position="17"/>
    </location>
</feature>
<dbReference type="PANTHER" id="PTHR47965:SF12">
    <property type="entry name" value="ASPARTIC PROTEINASE 3-RELATED"/>
    <property type="match status" value="1"/>
</dbReference>
<dbReference type="InterPro" id="IPR033121">
    <property type="entry name" value="PEPTIDASE_A1"/>
</dbReference>
<dbReference type="VEuPathDB" id="FungiDB:AeMF1_002378"/>
<evidence type="ECO:0000256" key="2">
    <source>
        <dbReference type="ARBA" id="ARBA00022670"/>
    </source>
</evidence>
<keyword evidence="11" id="KW-1185">Reference proteome</keyword>
<dbReference type="InterPro" id="IPR034164">
    <property type="entry name" value="Pepsin-like_dom"/>
</dbReference>
<evidence type="ECO:0000256" key="5">
    <source>
        <dbReference type="ARBA" id="ARBA00022801"/>
    </source>
</evidence>